<evidence type="ECO:0000256" key="2">
    <source>
        <dbReference type="ARBA" id="ARBA00004370"/>
    </source>
</evidence>
<dbReference type="EC" id="2.7.13.3" evidence="3"/>
<proteinExistence type="predicted"/>
<dbReference type="GO" id="GO:0016020">
    <property type="term" value="C:membrane"/>
    <property type="evidence" value="ECO:0007669"/>
    <property type="project" value="UniProtKB-SubCell"/>
</dbReference>
<comment type="catalytic activity">
    <reaction evidence="1">
        <text>ATP + protein L-histidine = ADP + protein N-phospho-L-histidine.</text>
        <dbReference type="EC" id="2.7.13.3"/>
    </reaction>
</comment>
<dbReference type="InterPro" id="IPR005467">
    <property type="entry name" value="His_kinase_dom"/>
</dbReference>
<dbReference type="PROSITE" id="PS50109">
    <property type="entry name" value="HIS_KIN"/>
    <property type="match status" value="1"/>
</dbReference>
<keyword evidence="9" id="KW-0812">Transmembrane</keyword>
<dbReference type="GO" id="GO:0005524">
    <property type="term" value="F:ATP binding"/>
    <property type="evidence" value="ECO:0007669"/>
    <property type="project" value="UniProtKB-KW"/>
</dbReference>
<keyword evidence="8" id="KW-0067">ATP-binding</keyword>
<feature type="domain" description="Histidine kinase" evidence="10">
    <location>
        <begin position="282"/>
        <end position="494"/>
    </location>
</feature>
<feature type="transmembrane region" description="Helical" evidence="9">
    <location>
        <begin position="39"/>
        <end position="60"/>
    </location>
</feature>
<dbReference type="InterPro" id="IPR036890">
    <property type="entry name" value="HATPase_C_sf"/>
</dbReference>
<evidence type="ECO:0000259" key="11">
    <source>
        <dbReference type="PROSITE" id="PS50885"/>
    </source>
</evidence>
<keyword evidence="4" id="KW-0597">Phosphoprotein</keyword>
<evidence type="ECO:0000256" key="6">
    <source>
        <dbReference type="ARBA" id="ARBA00022741"/>
    </source>
</evidence>
<dbReference type="InterPro" id="IPR004358">
    <property type="entry name" value="Sig_transdc_His_kin-like_C"/>
</dbReference>
<dbReference type="PRINTS" id="PR00344">
    <property type="entry name" value="BCTRLSENSOR"/>
</dbReference>
<comment type="subcellular location">
    <subcellularLocation>
        <location evidence="2">Membrane</location>
    </subcellularLocation>
</comment>
<feature type="domain" description="HAMP" evidence="11">
    <location>
        <begin position="213"/>
        <end position="268"/>
    </location>
</feature>
<evidence type="ECO:0000259" key="10">
    <source>
        <dbReference type="PROSITE" id="PS50109"/>
    </source>
</evidence>
<dbReference type="RefSeq" id="WP_266336936.1">
    <property type="nucleotide sequence ID" value="NZ_JAPKNK010000001.1"/>
</dbReference>
<gene>
    <name evidence="12" type="ORF">OSH07_02075</name>
</gene>
<dbReference type="GO" id="GO:0007165">
    <property type="term" value="P:signal transduction"/>
    <property type="evidence" value="ECO:0007669"/>
    <property type="project" value="InterPro"/>
</dbReference>
<organism evidence="12 13">
    <name type="scientific">Kaistia nematophila</name>
    <dbReference type="NCBI Taxonomy" id="2994654"/>
    <lineage>
        <taxon>Bacteria</taxon>
        <taxon>Pseudomonadati</taxon>
        <taxon>Pseudomonadota</taxon>
        <taxon>Alphaproteobacteria</taxon>
        <taxon>Hyphomicrobiales</taxon>
        <taxon>Kaistiaceae</taxon>
        <taxon>Kaistia</taxon>
    </lineage>
</organism>
<dbReference type="Gene3D" id="3.30.565.10">
    <property type="entry name" value="Histidine kinase-like ATPase, C-terminal domain"/>
    <property type="match status" value="1"/>
</dbReference>
<dbReference type="GO" id="GO:0004673">
    <property type="term" value="F:protein histidine kinase activity"/>
    <property type="evidence" value="ECO:0007669"/>
    <property type="project" value="UniProtKB-EC"/>
</dbReference>
<dbReference type="Proteomes" id="UP001144805">
    <property type="component" value="Unassembled WGS sequence"/>
</dbReference>
<keyword evidence="6" id="KW-0547">Nucleotide-binding</keyword>
<dbReference type="PROSITE" id="PS50885">
    <property type="entry name" value="HAMP"/>
    <property type="match status" value="1"/>
</dbReference>
<dbReference type="CDD" id="cd00075">
    <property type="entry name" value="HATPase"/>
    <property type="match status" value="1"/>
</dbReference>
<dbReference type="SMART" id="SM00304">
    <property type="entry name" value="HAMP"/>
    <property type="match status" value="1"/>
</dbReference>
<accession>A0A9X3E1G6</accession>
<dbReference type="AlphaFoldDB" id="A0A9X3E1G6"/>
<evidence type="ECO:0000313" key="12">
    <source>
        <dbReference type="EMBL" id="MCX5567973.1"/>
    </source>
</evidence>
<keyword evidence="9" id="KW-0472">Membrane</keyword>
<sequence length="506" mass="54694">MNDAKVTDLNASPLQSGLVAQVPLPDVAPARPRRHAFGLSIKLILLTIVFVMVSEVAAFVPSVSSYRVRFLEEKLATAQAAAVLLGSAAWDNVPRTVQDELLATVGATAIVLRTGKASRLLAAVEMPPSVDEVADLRDTSLWRSAQAAFTTLTAWTPRTLRVIGADRDGKSLELVISDRPLRAAMMRFAANILILSAVISILTAVLIYISLQRLLIRPMRQLAQAMVRYSEDPEDKSRIIEPSGRSDEIGIAEDKLAAMQNHLTESLAQKRHLADLGLAVSKVNHDLRNLLASAQLFSDRIAALPDPAVQRFAPKLIATLGRAIDYCQTTLAYGRAREREPQRRLVDLGRICREVADVLGLDHHATIVFDSRIEAGFEVDADPDQLFRVLLNLCRNAVQAMDGEADPAVVRRLFVEGRREGGVVVIRICDTGPGVSAKARQHLFQAFQGGVRPGGAGLGLAIAAEIVRAHGGTIALVDQSAPGAAFEITLPDRPIDFDLAARARVG</sequence>
<comment type="caution">
    <text evidence="12">The sequence shown here is derived from an EMBL/GenBank/DDBJ whole genome shotgun (WGS) entry which is preliminary data.</text>
</comment>
<evidence type="ECO:0000256" key="7">
    <source>
        <dbReference type="ARBA" id="ARBA00022777"/>
    </source>
</evidence>
<dbReference type="InterPro" id="IPR003594">
    <property type="entry name" value="HATPase_dom"/>
</dbReference>
<evidence type="ECO:0000256" key="4">
    <source>
        <dbReference type="ARBA" id="ARBA00022553"/>
    </source>
</evidence>
<evidence type="ECO:0000256" key="1">
    <source>
        <dbReference type="ARBA" id="ARBA00000085"/>
    </source>
</evidence>
<dbReference type="SUPFAM" id="SSF55874">
    <property type="entry name" value="ATPase domain of HSP90 chaperone/DNA topoisomerase II/histidine kinase"/>
    <property type="match status" value="1"/>
</dbReference>
<reference evidence="12" key="1">
    <citation type="submission" date="2022-11" db="EMBL/GenBank/DDBJ databases">
        <title>Biodiversity and phylogenetic relationships of bacteria.</title>
        <authorList>
            <person name="Machado R.A.R."/>
            <person name="Bhat A."/>
            <person name="Loulou A."/>
            <person name="Kallel S."/>
        </authorList>
    </citation>
    <scope>NUCLEOTIDE SEQUENCE</scope>
    <source>
        <strain evidence="12">K-TC2</strain>
    </source>
</reference>
<evidence type="ECO:0000256" key="3">
    <source>
        <dbReference type="ARBA" id="ARBA00012438"/>
    </source>
</evidence>
<keyword evidence="5" id="KW-0808">Transferase</keyword>
<dbReference type="InterPro" id="IPR003660">
    <property type="entry name" value="HAMP_dom"/>
</dbReference>
<keyword evidence="13" id="KW-1185">Reference proteome</keyword>
<keyword evidence="9" id="KW-1133">Transmembrane helix</keyword>
<dbReference type="Gene3D" id="6.10.340.10">
    <property type="match status" value="1"/>
</dbReference>
<evidence type="ECO:0000256" key="5">
    <source>
        <dbReference type="ARBA" id="ARBA00022679"/>
    </source>
</evidence>
<dbReference type="SMART" id="SM00387">
    <property type="entry name" value="HATPase_c"/>
    <property type="match status" value="1"/>
</dbReference>
<dbReference type="InterPro" id="IPR050980">
    <property type="entry name" value="2C_sensor_his_kinase"/>
</dbReference>
<dbReference type="Pfam" id="PF02518">
    <property type="entry name" value="HATPase_c"/>
    <property type="match status" value="1"/>
</dbReference>
<keyword evidence="7 12" id="KW-0418">Kinase</keyword>
<protein>
    <recommendedName>
        <fullName evidence="3">histidine kinase</fullName>
        <ecNumber evidence="3">2.7.13.3</ecNumber>
    </recommendedName>
</protein>
<feature type="transmembrane region" description="Helical" evidence="9">
    <location>
        <begin position="188"/>
        <end position="211"/>
    </location>
</feature>
<evidence type="ECO:0000313" key="13">
    <source>
        <dbReference type="Proteomes" id="UP001144805"/>
    </source>
</evidence>
<name>A0A9X3E1G6_9HYPH</name>
<evidence type="ECO:0000256" key="9">
    <source>
        <dbReference type="SAM" id="Phobius"/>
    </source>
</evidence>
<dbReference type="EMBL" id="JAPKNK010000001">
    <property type="protein sequence ID" value="MCX5567973.1"/>
    <property type="molecule type" value="Genomic_DNA"/>
</dbReference>
<evidence type="ECO:0000256" key="8">
    <source>
        <dbReference type="ARBA" id="ARBA00022840"/>
    </source>
</evidence>
<dbReference type="PANTHER" id="PTHR44936:SF10">
    <property type="entry name" value="SENSOR PROTEIN RSTB"/>
    <property type="match status" value="1"/>
</dbReference>
<dbReference type="PANTHER" id="PTHR44936">
    <property type="entry name" value="SENSOR PROTEIN CREC"/>
    <property type="match status" value="1"/>
</dbReference>